<sequence length="582" mass="63076">MALPAAARGLVVFLLCVTEIQCESDWGVTYTSAEICAAKGSSVDMSCTYRYPTSKDGIQTYSIVTQHFWHLQKNLKDLSELPKYSGHVTYPCSSERENVCCLRITNLTESDSAEYMFRFITNQPGGSWSGVPGVKLTVSALQIQVTRVNQSSTEAELSCHSNCNDPSYVWFKNGQKVPEEASSYTNHFNPGDNISCALKGHEDSGSPSLYAPKLPSVSVSPGEIMKGSSVNLSCSSDANPAANYTWYKINQTLLSEGPQLVFSSIRSSDSGQYHCAAENELRRTTSANIFINVKYGPKLPSVSVSPSAEIEEGSSVTLSCSSDANPAANYTWYKEDGNLKPLSEDPQLVFSSIQSSDSGQYQCRAQNKLGMKESKSISIDVKYGPKLPSVSVSPSAEIEEGSSVTLSCSSDANPAANYTWYKEDEDSPKASGQNFTITDFRSEHSGNYYCEAQNSRGRRDSTLHLTVGAGQGILSAVVTMTAVLIIFILISVALWVRLLTRKEGAPKPSPEPKGGPDVSAQKPPAEQKDTLHYAVVHFSKRQADPINPDTRPALPQIHTSEEKVDSVEYATVKCNGVSTAPG</sequence>
<dbReference type="Gene3D" id="2.60.40.10">
    <property type="entry name" value="Immunoglobulins"/>
    <property type="match status" value="4"/>
</dbReference>
<feature type="region of interest" description="Disordered" evidence="5">
    <location>
        <begin position="541"/>
        <end position="562"/>
    </location>
</feature>
<dbReference type="Pfam" id="PF24518">
    <property type="entry name" value="Ig_CD22"/>
    <property type="match status" value="1"/>
</dbReference>
<organism evidence="9 10">
    <name type="scientific">Cottoperca gobio</name>
    <name type="common">Frogmouth</name>
    <name type="synonym">Aphritis gobio</name>
    <dbReference type="NCBI Taxonomy" id="56716"/>
    <lineage>
        <taxon>Eukaryota</taxon>
        <taxon>Metazoa</taxon>
        <taxon>Chordata</taxon>
        <taxon>Craniata</taxon>
        <taxon>Vertebrata</taxon>
        <taxon>Euteleostomi</taxon>
        <taxon>Actinopterygii</taxon>
        <taxon>Neopterygii</taxon>
        <taxon>Teleostei</taxon>
        <taxon>Neoteleostei</taxon>
        <taxon>Acanthomorphata</taxon>
        <taxon>Eupercaria</taxon>
        <taxon>Perciformes</taxon>
        <taxon>Notothenioidei</taxon>
        <taxon>Bovichtidae</taxon>
        <taxon>Cottoperca</taxon>
    </lineage>
</organism>
<proteinExistence type="predicted"/>
<dbReference type="PANTHER" id="PTHR46013">
    <property type="entry name" value="VASCULAR CELL ADHESION MOLECULE 1"/>
    <property type="match status" value="1"/>
</dbReference>
<dbReference type="SUPFAM" id="SSF48726">
    <property type="entry name" value="Immunoglobulin"/>
    <property type="match status" value="4"/>
</dbReference>
<dbReference type="AlphaFoldDB" id="A0A6J2PCT0"/>
<dbReference type="InterPro" id="IPR036179">
    <property type="entry name" value="Ig-like_dom_sf"/>
</dbReference>
<gene>
    <name evidence="10" type="primary">LOC115005478</name>
</gene>
<evidence type="ECO:0000313" key="10">
    <source>
        <dbReference type="RefSeq" id="XP_029283164.1"/>
    </source>
</evidence>
<dbReference type="GeneID" id="115005478"/>
<keyword evidence="6" id="KW-1133">Transmembrane helix</keyword>
<dbReference type="InterPro" id="IPR013783">
    <property type="entry name" value="Ig-like_fold"/>
</dbReference>
<dbReference type="InterPro" id="IPR003598">
    <property type="entry name" value="Ig_sub2"/>
</dbReference>
<evidence type="ECO:0000259" key="8">
    <source>
        <dbReference type="PROSITE" id="PS50835"/>
    </source>
</evidence>
<dbReference type="RefSeq" id="XP_029283164.1">
    <property type="nucleotide sequence ID" value="XM_029427304.1"/>
</dbReference>
<reference evidence="10" key="1">
    <citation type="submission" date="2025-08" db="UniProtKB">
        <authorList>
            <consortium name="RefSeq"/>
        </authorList>
    </citation>
    <scope>IDENTIFICATION</scope>
</reference>
<feature type="chain" id="PRO_5026786481" description="B-cell receptor CD22" evidence="7">
    <location>
        <begin position="23"/>
        <end position="582"/>
    </location>
</feature>
<dbReference type="PROSITE" id="PS50835">
    <property type="entry name" value="IG_LIKE"/>
    <property type="match status" value="3"/>
</dbReference>
<evidence type="ECO:0000256" key="4">
    <source>
        <dbReference type="ARBA" id="ARBA00046458"/>
    </source>
</evidence>
<dbReference type="InterPro" id="IPR056386">
    <property type="entry name" value="Ig_CD22"/>
</dbReference>
<dbReference type="FunCoup" id="A0A6J2PCT0">
    <property type="interactions" value="709"/>
</dbReference>
<dbReference type="CDD" id="cd00096">
    <property type="entry name" value="Ig"/>
    <property type="match status" value="2"/>
</dbReference>
<evidence type="ECO:0000256" key="6">
    <source>
        <dbReference type="SAM" id="Phobius"/>
    </source>
</evidence>
<dbReference type="InParanoid" id="A0A6J2PCT0"/>
<evidence type="ECO:0000256" key="1">
    <source>
        <dbReference type="ARBA" id="ARBA00040106"/>
    </source>
</evidence>
<comment type="subunit">
    <text evidence="4">Predominantly monomer of isoform CD22-beta. Also found as heterodimer of isoform CD22-beta and a shorter isoform. Interacts with PTPN6/SHP-1, LYN, SYK, PIK3R1/PIK3R2 and PLCG1 upon phosphorylation. Interacts with GRB2, INPP5D and SHC1 upon phosphorylation. May form a complex with INPP5D/SHIP, GRB2 and SHC1.</text>
</comment>
<evidence type="ECO:0000256" key="3">
    <source>
        <dbReference type="ARBA" id="ARBA00045430"/>
    </source>
</evidence>
<comment type="function">
    <text evidence="3">Most highly expressed siglec (sialic acid-binding immunoglobulin-like lectin) on B-cells that plays a role in various aspects of B-cell biology including differentiation, antigen presentation, and trafficking to bone marrow. Binds to alpha 2,6-linked sialic acid residues of surface molecules such as CD22 itself, CD45 and IgM in a cis configuration. Can also bind to ligands on other cells as an adhesion molecule in a trans configuration. Acts as an inhibitory coreceptor on the surface of B-cells and inhibits B-cell receptor induced signaling, characterized by inhibition of the calcium mobilization and cellular activation. Mechanistically, the immunoreceptor tyrosine-based inhibitory motif domain is phosphorylated by the Src kinase LYN, which in turn leads to the recruitment of the protein tyrosine phosphatase 1/PTPN6, leading to the negative regulation of BCR signaling. If this negative signaling from is of sufficient strength, apoptosis of the B-cell can be induced.</text>
</comment>
<dbReference type="PANTHER" id="PTHR46013:SF4">
    <property type="entry name" value="B-CELL RECEPTOR CD22-RELATED"/>
    <property type="match status" value="1"/>
</dbReference>
<evidence type="ECO:0000256" key="7">
    <source>
        <dbReference type="SAM" id="SignalP"/>
    </source>
</evidence>
<evidence type="ECO:0000313" key="9">
    <source>
        <dbReference type="Proteomes" id="UP000504630"/>
    </source>
</evidence>
<evidence type="ECO:0000256" key="2">
    <source>
        <dbReference type="ARBA" id="ARBA00041781"/>
    </source>
</evidence>
<keyword evidence="9" id="KW-1185">Reference proteome</keyword>
<keyword evidence="6" id="KW-0472">Membrane</keyword>
<dbReference type="Proteomes" id="UP000504630">
    <property type="component" value="Unplaced"/>
</dbReference>
<name>A0A6J2PCT0_COTGO</name>
<feature type="domain" description="Ig-like" evidence="8">
    <location>
        <begin position="300"/>
        <end position="378"/>
    </location>
</feature>
<feature type="signal peptide" evidence="7">
    <location>
        <begin position="1"/>
        <end position="22"/>
    </location>
</feature>
<protein>
    <recommendedName>
        <fullName evidence="1">B-cell receptor CD22</fullName>
    </recommendedName>
    <alternativeName>
        <fullName evidence="2">Sialic acid-binding Ig-like lectin 2</fullName>
    </alternativeName>
</protein>
<feature type="domain" description="Ig-like" evidence="8">
    <location>
        <begin position="388"/>
        <end position="466"/>
    </location>
</feature>
<dbReference type="SMART" id="SM00408">
    <property type="entry name" value="IGc2"/>
    <property type="match status" value="3"/>
</dbReference>
<accession>A0A6J2PCT0</accession>
<feature type="domain" description="Ig-like" evidence="8">
    <location>
        <begin position="215"/>
        <end position="286"/>
    </location>
</feature>
<dbReference type="KEGG" id="cgob:115005478"/>
<dbReference type="InterPro" id="IPR007110">
    <property type="entry name" value="Ig-like_dom"/>
</dbReference>
<feature type="transmembrane region" description="Helical" evidence="6">
    <location>
        <begin position="473"/>
        <end position="496"/>
    </location>
</feature>
<feature type="region of interest" description="Disordered" evidence="5">
    <location>
        <begin position="504"/>
        <end position="526"/>
    </location>
</feature>
<dbReference type="OrthoDB" id="10039395at2759"/>
<dbReference type="Pfam" id="PF13895">
    <property type="entry name" value="Ig_2"/>
    <property type="match status" value="3"/>
</dbReference>
<dbReference type="SMART" id="SM00409">
    <property type="entry name" value="IG"/>
    <property type="match status" value="4"/>
</dbReference>
<keyword evidence="7" id="KW-0732">Signal</keyword>
<keyword evidence="6" id="KW-0812">Transmembrane</keyword>
<dbReference type="InterPro" id="IPR003599">
    <property type="entry name" value="Ig_sub"/>
</dbReference>
<evidence type="ECO:0000256" key="5">
    <source>
        <dbReference type="SAM" id="MobiDB-lite"/>
    </source>
</evidence>